<proteinExistence type="predicted"/>
<evidence type="ECO:0000313" key="1">
    <source>
        <dbReference type="EMBL" id="EIC30033.1"/>
    </source>
</evidence>
<keyword evidence="2" id="KW-1185">Reference proteome</keyword>
<dbReference type="InterPro" id="IPR010165">
    <property type="entry name" value="CRISPR-Cmr3_IIIB"/>
</dbReference>
<reference evidence="1 2" key="1">
    <citation type="journal article" date="2013" name="Genome Announc.">
        <title>Genome Sequence of the Obligate Gammaproteobacterial Methanotroph Methylomicrobium album Strain BG8.</title>
        <authorList>
            <person name="Kits K.D."/>
            <person name="Kalyuzhnaya M.G."/>
            <person name="Klotz M.G."/>
            <person name="Jetten M.S."/>
            <person name="Op den Camp H.J."/>
            <person name="Vuilleumier S."/>
            <person name="Bringel F."/>
            <person name="Dispirito A.A."/>
            <person name="Murrell J.C."/>
            <person name="Bruce D."/>
            <person name="Cheng J.F."/>
            <person name="Copeland A."/>
            <person name="Goodwin L."/>
            <person name="Hauser L."/>
            <person name="Lajus A."/>
            <person name="Land M.L."/>
            <person name="Lapidus A."/>
            <person name="Lucas S."/>
            <person name="Medigue C."/>
            <person name="Pitluck S."/>
            <person name="Woyke T."/>
            <person name="Zeytun A."/>
            <person name="Stein L.Y."/>
        </authorList>
    </citation>
    <scope>NUCLEOTIDE SEQUENCE [LARGE SCALE GENOMIC DNA]</scope>
    <source>
        <strain evidence="1 2">BG8</strain>
    </source>
</reference>
<evidence type="ECO:0000313" key="2">
    <source>
        <dbReference type="Proteomes" id="UP000005090"/>
    </source>
</evidence>
<dbReference type="AlphaFoldDB" id="H8GGS0"/>
<dbReference type="Proteomes" id="UP000005090">
    <property type="component" value="Chromosome"/>
</dbReference>
<dbReference type="Pfam" id="PF09700">
    <property type="entry name" value="Cas_Cmr3"/>
    <property type="match status" value="1"/>
</dbReference>
<accession>H8GGS0</accession>
<dbReference type="EMBL" id="CM001475">
    <property type="protein sequence ID" value="EIC30033.1"/>
    <property type="molecule type" value="Genomic_DNA"/>
</dbReference>
<dbReference type="Gene3D" id="2.60.40.4350">
    <property type="match status" value="1"/>
</dbReference>
<protein>
    <submittedName>
        <fullName evidence="1">CRISPR type III-B/RAMP module-associated protein Cmr3</fullName>
    </submittedName>
</protein>
<dbReference type="NCBIfam" id="TIGR01888">
    <property type="entry name" value="cas_cmr3"/>
    <property type="match status" value="1"/>
</dbReference>
<dbReference type="RefSeq" id="WP_005372369.1">
    <property type="nucleotide sequence ID" value="NZ_CM001475.1"/>
</dbReference>
<dbReference type="Gene3D" id="3.30.70.2940">
    <property type="match status" value="1"/>
</dbReference>
<dbReference type="InterPro" id="IPR019117">
    <property type="entry name" value="CRISPR-assoc_protein_Cmr3"/>
</dbReference>
<dbReference type="STRING" id="686340.Metal_2295"/>
<dbReference type="eggNOG" id="COG1769">
    <property type="taxonomic scope" value="Bacteria"/>
</dbReference>
<name>H8GGS0_METAL</name>
<organism evidence="1 2">
    <name type="scientific">Methylomicrobium album BG8</name>
    <dbReference type="NCBI Taxonomy" id="686340"/>
    <lineage>
        <taxon>Bacteria</taxon>
        <taxon>Pseudomonadati</taxon>
        <taxon>Pseudomonadota</taxon>
        <taxon>Gammaproteobacteria</taxon>
        <taxon>Methylococcales</taxon>
        <taxon>Methylococcaceae</taxon>
        <taxon>Methylomicrobium</taxon>
    </lineage>
</organism>
<gene>
    <name evidence="1" type="ORF">Metal_2295</name>
</gene>
<dbReference type="HOGENOM" id="CLU_044328_0_0_6"/>
<sequence length="386" mass="42221">MSEFHFLQPLDVLYLRGNRLFGDSSATGEAVMPPWPSMAAGALRSQLLTGHGIDVGQFAQGKAALPDALAQSLGTPDQPGDFRISHFLLGKYDSDTDTLQDVYLPLPADVVVVAEGDNRKIHTLQPRRLPDAIQTGSSCSQIPVLRTDKQAKPEGGLWLNKEGIQSWLNGQPIHAKHLVESKALWKIDSRLGIALETQSRTTGEGQLYTVDAVALADCVGFIAGIKGANNLLPKNGVLRLGGDGRGARHLKLDWQVLQPDWNAIEKSRRFRLTLTTPGLFEQGWLLPGMTQQNGACLWQPPGFSAKLITASTSRAETISGWDIANNQPKPALKAVSTGSVYWFDQFEGETMALQKLVEHGLFHLDAYPDDKRRAEGFNNIMIGVWP</sequence>